<dbReference type="AlphaFoldDB" id="A0AAV4S4W6"/>
<feature type="compositionally biased region" description="Low complexity" evidence="1">
    <location>
        <begin position="253"/>
        <end position="271"/>
    </location>
</feature>
<evidence type="ECO:0000313" key="3">
    <source>
        <dbReference type="Proteomes" id="UP001054945"/>
    </source>
</evidence>
<comment type="caution">
    <text evidence="2">The sequence shown here is derived from an EMBL/GenBank/DDBJ whole genome shotgun (WGS) entry which is preliminary data.</text>
</comment>
<protein>
    <submittedName>
        <fullName evidence="2">Uncharacterized protein</fullName>
    </submittedName>
</protein>
<reference evidence="2 3" key="1">
    <citation type="submission" date="2021-06" db="EMBL/GenBank/DDBJ databases">
        <title>Caerostris extrusa draft genome.</title>
        <authorList>
            <person name="Kono N."/>
            <person name="Arakawa K."/>
        </authorList>
    </citation>
    <scope>NUCLEOTIDE SEQUENCE [LARGE SCALE GENOMIC DNA]</scope>
</reference>
<evidence type="ECO:0000313" key="2">
    <source>
        <dbReference type="EMBL" id="GIY28690.1"/>
    </source>
</evidence>
<sequence>MEREKNLRPIAKRVVAYVLRKAELIDVMPENTEIVYDSIVTPEYVENFATLTWVKSHSCLHRWKRFIRKHHVPMKISSKIYLEYVGYACYLLKEENRRNAFECMLEIFALIIQFAIFIHARKCSKYLNSIVDVFCAFFYKELYHQFLESGSWRRLRLFLVHNNPLKIAKTSFRSKKDNPQVLRDAACFYYPELDSIARIVIITITRGMVEAHQPAVIFAEEMAARVDEMGEKDIMEQLLSPTAPSRDDSPQIAEAAAAAGPSRSGEAAASPFGSTKHSSLMNGVELLRDMSENLAILSDLIKFLFKEDTEEKREYHEVNWIFLFVFFLHLVKF</sequence>
<proteinExistence type="predicted"/>
<name>A0AAV4S4W6_CAEEX</name>
<organism evidence="2 3">
    <name type="scientific">Caerostris extrusa</name>
    <name type="common">Bark spider</name>
    <name type="synonym">Caerostris bankana</name>
    <dbReference type="NCBI Taxonomy" id="172846"/>
    <lineage>
        <taxon>Eukaryota</taxon>
        <taxon>Metazoa</taxon>
        <taxon>Ecdysozoa</taxon>
        <taxon>Arthropoda</taxon>
        <taxon>Chelicerata</taxon>
        <taxon>Arachnida</taxon>
        <taxon>Araneae</taxon>
        <taxon>Araneomorphae</taxon>
        <taxon>Entelegynae</taxon>
        <taxon>Araneoidea</taxon>
        <taxon>Araneidae</taxon>
        <taxon>Caerostris</taxon>
    </lineage>
</organism>
<keyword evidence="3" id="KW-1185">Reference proteome</keyword>
<dbReference type="Proteomes" id="UP001054945">
    <property type="component" value="Unassembled WGS sequence"/>
</dbReference>
<accession>A0AAV4S4W6</accession>
<dbReference type="EMBL" id="BPLR01008977">
    <property type="protein sequence ID" value="GIY28690.1"/>
    <property type="molecule type" value="Genomic_DNA"/>
</dbReference>
<gene>
    <name evidence="2" type="primary">AVEN_2016_1</name>
    <name evidence="2" type="ORF">CEXT_301671</name>
</gene>
<feature type="region of interest" description="Disordered" evidence="1">
    <location>
        <begin position="241"/>
        <end position="275"/>
    </location>
</feature>
<evidence type="ECO:0000256" key="1">
    <source>
        <dbReference type="SAM" id="MobiDB-lite"/>
    </source>
</evidence>